<dbReference type="EMBL" id="CP042582">
    <property type="protein sequence ID" value="QEX22299.1"/>
    <property type="molecule type" value="Genomic_DNA"/>
</dbReference>
<dbReference type="KEGG" id="hadh:FRZ61_22290"/>
<reference evidence="2 3" key="1">
    <citation type="submission" date="2019-08" db="EMBL/GenBank/DDBJ databases">
        <title>Hyperibacter terrae gen. nov., sp. nov. and Hyperibacter viscosus sp. nov., two new members in the family Rhodospirillaceae isolated from the rhizosphere of Hypericum perforatum.</title>
        <authorList>
            <person name="Noviana Z."/>
        </authorList>
    </citation>
    <scope>NUCLEOTIDE SEQUENCE [LARGE SCALE GENOMIC DNA]</scope>
    <source>
        <strain evidence="2 3">R5959</strain>
    </source>
</reference>
<dbReference type="SUPFAM" id="SSF53474">
    <property type="entry name" value="alpha/beta-Hydrolases"/>
    <property type="match status" value="1"/>
</dbReference>
<dbReference type="AlphaFoldDB" id="A0A5J6MXN7"/>
<dbReference type="Pfam" id="PF12146">
    <property type="entry name" value="Hydrolase_4"/>
    <property type="match status" value="1"/>
</dbReference>
<organism evidence="2 3">
    <name type="scientific">Hypericibacter adhaerens</name>
    <dbReference type="NCBI Taxonomy" id="2602016"/>
    <lineage>
        <taxon>Bacteria</taxon>
        <taxon>Pseudomonadati</taxon>
        <taxon>Pseudomonadota</taxon>
        <taxon>Alphaproteobacteria</taxon>
        <taxon>Rhodospirillales</taxon>
        <taxon>Dongiaceae</taxon>
        <taxon>Hypericibacter</taxon>
    </lineage>
</organism>
<feature type="domain" description="Serine aminopeptidase S33" evidence="1">
    <location>
        <begin position="20"/>
        <end position="122"/>
    </location>
</feature>
<dbReference type="Gene3D" id="3.40.50.1820">
    <property type="entry name" value="alpha/beta hydrolase"/>
    <property type="match status" value="1"/>
</dbReference>
<dbReference type="InterPro" id="IPR029058">
    <property type="entry name" value="AB_hydrolase_fold"/>
</dbReference>
<evidence type="ECO:0000313" key="2">
    <source>
        <dbReference type="EMBL" id="QEX22299.1"/>
    </source>
</evidence>
<accession>A0A5J6MXN7</accession>
<gene>
    <name evidence="2" type="ORF">FRZ61_22290</name>
</gene>
<evidence type="ECO:0000313" key="3">
    <source>
        <dbReference type="Proteomes" id="UP000325797"/>
    </source>
</evidence>
<dbReference type="Proteomes" id="UP000325797">
    <property type="component" value="Chromosome"/>
</dbReference>
<keyword evidence="3" id="KW-1185">Reference proteome</keyword>
<protein>
    <recommendedName>
        <fullName evidence="1">Serine aminopeptidase S33 domain-containing protein</fullName>
    </recommendedName>
</protein>
<proteinExistence type="predicted"/>
<sequence>MCAALLGATSADAAGTIGLVLMHGKTGMPSQLAKLGAALTASGYLVDAPEMCWSKNRIFDKPLDDCMAEIDKAAADLKSRGAGRIVVLGMSQGGAVALAYGARHPELAGIIALAPAADPTGLSNYADLQRSIKSAQPMMEAGQAETATDFNDIVNGKTITVHATPQNFLSFHGPDSPIVTIKAMMTTVLPKLAEPLLWVSGDRDASQGIAGKAFATVPHNPLDRHVAVEADHVGTPDAAIPAVQDWLKLLK</sequence>
<name>A0A5J6MXN7_9PROT</name>
<dbReference type="InterPro" id="IPR022742">
    <property type="entry name" value="Hydrolase_4"/>
</dbReference>
<evidence type="ECO:0000259" key="1">
    <source>
        <dbReference type="Pfam" id="PF12146"/>
    </source>
</evidence>